<dbReference type="PRINTS" id="PR00724">
    <property type="entry name" value="CRBOXYPTASEC"/>
</dbReference>
<dbReference type="EC" id="3.4.16.-" evidence="7"/>
<dbReference type="Pfam" id="PF00450">
    <property type="entry name" value="Peptidase_S10"/>
    <property type="match status" value="1"/>
</dbReference>
<dbReference type="GeneID" id="100902957"/>
<feature type="chain" id="PRO_5042314591" description="Carboxypeptidase" evidence="7">
    <location>
        <begin position="17"/>
        <end position="470"/>
    </location>
</feature>
<evidence type="ECO:0000256" key="7">
    <source>
        <dbReference type="RuleBase" id="RU361156"/>
    </source>
</evidence>
<evidence type="ECO:0000256" key="1">
    <source>
        <dbReference type="ARBA" id="ARBA00009431"/>
    </source>
</evidence>
<gene>
    <name evidence="9" type="primary">LOC100902957</name>
</gene>
<dbReference type="RefSeq" id="XP_003748333.1">
    <property type="nucleotide sequence ID" value="XM_003748285.2"/>
</dbReference>
<keyword evidence="3 7" id="KW-0645">Protease</keyword>
<evidence type="ECO:0000313" key="9">
    <source>
        <dbReference type="RefSeq" id="XP_003748333.1"/>
    </source>
</evidence>
<sequence>MIREVLIGCFLAGASASMLREVYKNRPIQSGPQQTKKGPGEALFLTPFIEDHQYDLAKELSKVGPINGVNIPSYAGYFTVNKTTESNMFFWFFPALNEDANAPTLLWLQGGPGGSSLFGLFVEHGPLEITADQFAKLRKTTWAAKFNLLYIDNPVGTGFSFTKHDEGYVTNQSEVGRDLFEALNQFFTVFSEYANNDFYVTGESYAGKYVPAVAYTIHKNQDKAKMKLKGIAIGDGLCDPVTMLDYGDFLQSIGLLDDAQADHFRSEQARAKAFIEKEDWRNAFLIFDQLLNGDKLPNGTLPYFRQITGLNFYYNYLLTKEPASFGYYNAFVQSEKTRAAIHVGNLTYNDGSVVETKLENDVMKSVKPWIAELMEHYKVMIYNGQLDIIIAYPLTASFVKSIEWSGANDLSGAERIVWKSLKTGEPAGYVRKVRNFTEVMVRNAGHILPYDQPDNALDMIDRFVNDKPFN</sequence>
<protein>
    <recommendedName>
        <fullName evidence="7">Carboxypeptidase</fullName>
        <ecNumber evidence="7">3.4.16.-</ecNumber>
    </recommendedName>
</protein>
<dbReference type="AlphaFoldDB" id="A0AAJ6W0Z8"/>
<dbReference type="Gene3D" id="3.40.50.1820">
    <property type="entry name" value="alpha/beta hydrolase"/>
    <property type="match status" value="1"/>
</dbReference>
<dbReference type="KEGG" id="goe:100902957"/>
<dbReference type="InterPro" id="IPR018202">
    <property type="entry name" value="Ser_caboxypep_ser_AS"/>
</dbReference>
<evidence type="ECO:0000256" key="6">
    <source>
        <dbReference type="ARBA" id="ARBA00023180"/>
    </source>
</evidence>
<dbReference type="InterPro" id="IPR029058">
    <property type="entry name" value="AB_hydrolase_fold"/>
</dbReference>
<keyword evidence="8" id="KW-1185">Reference proteome</keyword>
<evidence type="ECO:0000256" key="4">
    <source>
        <dbReference type="ARBA" id="ARBA00022729"/>
    </source>
</evidence>
<name>A0AAJ6W0Z8_9ACAR</name>
<dbReference type="PROSITE" id="PS00131">
    <property type="entry name" value="CARBOXYPEPT_SER_SER"/>
    <property type="match status" value="1"/>
</dbReference>
<dbReference type="GO" id="GO:0004185">
    <property type="term" value="F:serine-type carboxypeptidase activity"/>
    <property type="evidence" value="ECO:0007669"/>
    <property type="project" value="UniProtKB-UniRule"/>
</dbReference>
<comment type="similarity">
    <text evidence="1 7">Belongs to the peptidase S10 family.</text>
</comment>
<keyword evidence="5 7" id="KW-0378">Hydrolase</keyword>
<dbReference type="PANTHER" id="PTHR11802">
    <property type="entry name" value="SERINE PROTEASE FAMILY S10 SERINE CARBOXYPEPTIDASE"/>
    <property type="match status" value="1"/>
</dbReference>
<organism evidence="8 9">
    <name type="scientific">Galendromus occidentalis</name>
    <name type="common">western predatory mite</name>
    <dbReference type="NCBI Taxonomy" id="34638"/>
    <lineage>
        <taxon>Eukaryota</taxon>
        <taxon>Metazoa</taxon>
        <taxon>Ecdysozoa</taxon>
        <taxon>Arthropoda</taxon>
        <taxon>Chelicerata</taxon>
        <taxon>Arachnida</taxon>
        <taxon>Acari</taxon>
        <taxon>Parasitiformes</taxon>
        <taxon>Mesostigmata</taxon>
        <taxon>Gamasina</taxon>
        <taxon>Phytoseioidea</taxon>
        <taxon>Phytoseiidae</taxon>
        <taxon>Typhlodrominae</taxon>
        <taxon>Galendromus</taxon>
    </lineage>
</organism>
<evidence type="ECO:0000256" key="2">
    <source>
        <dbReference type="ARBA" id="ARBA00022645"/>
    </source>
</evidence>
<evidence type="ECO:0000256" key="5">
    <source>
        <dbReference type="ARBA" id="ARBA00022801"/>
    </source>
</evidence>
<keyword evidence="4 7" id="KW-0732">Signal</keyword>
<dbReference type="SUPFAM" id="SSF53474">
    <property type="entry name" value="alpha/beta-Hydrolases"/>
    <property type="match status" value="1"/>
</dbReference>
<dbReference type="FunFam" id="3.40.50.1820:FF:000096">
    <property type="entry name" value="Carboxypeptidase vitellogenic-like"/>
    <property type="match status" value="1"/>
</dbReference>
<dbReference type="Proteomes" id="UP000694867">
    <property type="component" value="Unplaced"/>
</dbReference>
<dbReference type="PANTHER" id="PTHR11802:SF472">
    <property type="entry name" value="SERINE CARBOXYPEPTIDASE CPVL-RELATED"/>
    <property type="match status" value="1"/>
</dbReference>
<keyword evidence="2 7" id="KW-0121">Carboxypeptidase</keyword>
<proteinExistence type="inferred from homology"/>
<feature type="signal peptide" evidence="7">
    <location>
        <begin position="1"/>
        <end position="16"/>
    </location>
</feature>
<keyword evidence="6" id="KW-0325">Glycoprotein</keyword>
<dbReference type="GO" id="GO:0006508">
    <property type="term" value="P:proteolysis"/>
    <property type="evidence" value="ECO:0007669"/>
    <property type="project" value="UniProtKB-KW"/>
</dbReference>
<accession>A0AAJ6W0Z8</accession>
<dbReference type="InterPro" id="IPR001563">
    <property type="entry name" value="Peptidase_S10"/>
</dbReference>
<reference evidence="9" key="1">
    <citation type="submission" date="2025-08" db="UniProtKB">
        <authorList>
            <consortium name="RefSeq"/>
        </authorList>
    </citation>
    <scope>IDENTIFICATION</scope>
</reference>
<evidence type="ECO:0000313" key="8">
    <source>
        <dbReference type="Proteomes" id="UP000694867"/>
    </source>
</evidence>
<evidence type="ECO:0000256" key="3">
    <source>
        <dbReference type="ARBA" id="ARBA00022670"/>
    </source>
</evidence>